<evidence type="ECO:0000256" key="1">
    <source>
        <dbReference type="PROSITE-ProRule" id="PRU00176"/>
    </source>
</evidence>
<feature type="domain" description="RRM" evidence="2">
    <location>
        <begin position="44"/>
        <end position="126"/>
    </location>
</feature>
<gene>
    <name evidence="3" type="ORF">Ddye_014626</name>
</gene>
<reference evidence="3" key="1">
    <citation type="journal article" date="2023" name="Plant J.">
        <title>Genome sequences and population genomics provide insights into the demographic history, inbreeding, and mutation load of two 'living fossil' tree species of Dipteronia.</title>
        <authorList>
            <person name="Feng Y."/>
            <person name="Comes H.P."/>
            <person name="Chen J."/>
            <person name="Zhu S."/>
            <person name="Lu R."/>
            <person name="Zhang X."/>
            <person name="Li P."/>
            <person name="Qiu J."/>
            <person name="Olsen K.M."/>
            <person name="Qiu Y."/>
        </authorList>
    </citation>
    <scope>NUCLEOTIDE SEQUENCE</scope>
    <source>
        <strain evidence="3">KIB01</strain>
    </source>
</reference>
<dbReference type="InterPro" id="IPR012677">
    <property type="entry name" value="Nucleotide-bd_a/b_plait_sf"/>
</dbReference>
<dbReference type="InterPro" id="IPR000504">
    <property type="entry name" value="RRM_dom"/>
</dbReference>
<dbReference type="AlphaFoldDB" id="A0AAD9X8M0"/>
<dbReference type="InterPro" id="IPR035979">
    <property type="entry name" value="RBD_domain_sf"/>
</dbReference>
<sequence>MTTYHSILCKETAGELFGRMRQNMFPTPGKRQEEDAQGTQISKLDSFIDILNLDVEVKDLWSFFKVYGRVRDVFLSAKNSQRRSSFAFVRFGSLEEANMVANSANGRHVCRWPVVSKLAAVGWKNRRVLMLSQGAWRTVNCEETGRESGYCSFVEVVKEGDSRKLKGESKREENMASMPWSRPKEVDEWVSRCAVGIFREFSHVKTVNQRLDSCGFRFYSSYLGDKSILWVFESECKREGFIKNSLFWNDCFCSMTRWCDSLRAK</sequence>
<name>A0AAD9X8M0_9ROSI</name>
<accession>A0AAD9X8M0</accession>
<protein>
    <recommendedName>
        <fullName evidence="2">RRM domain-containing protein</fullName>
    </recommendedName>
</protein>
<comment type="caution">
    <text evidence="3">The sequence shown here is derived from an EMBL/GenBank/DDBJ whole genome shotgun (WGS) entry which is preliminary data.</text>
</comment>
<dbReference type="Gene3D" id="3.30.70.330">
    <property type="match status" value="1"/>
</dbReference>
<dbReference type="Proteomes" id="UP001280121">
    <property type="component" value="Unassembled WGS sequence"/>
</dbReference>
<dbReference type="PROSITE" id="PS50102">
    <property type="entry name" value="RRM"/>
    <property type="match status" value="1"/>
</dbReference>
<organism evidence="3 4">
    <name type="scientific">Dipteronia dyeriana</name>
    <dbReference type="NCBI Taxonomy" id="168575"/>
    <lineage>
        <taxon>Eukaryota</taxon>
        <taxon>Viridiplantae</taxon>
        <taxon>Streptophyta</taxon>
        <taxon>Embryophyta</taxon>
        <taxon>Tracheophyta</taxon>
        <taxon>Spermatophyta</taxon>
        <taxon>Magnoliopsida</taxon>
        <taxon>eudicotyledons</taxon>
        <taxon>Gunneridae</taxon>
        <taxon>Pentapetalae</taxon>
        <taxon>rosids</taxon>
        <taxon>malvids</taxon>
        <taxon>Sapindales</taxon>
        <taxon>Sapindaceae</taxon>
        <taxon>Hippocastanoideae</taxon>
        <taxon>Acereae</taxon>
        <taxon>Dipteronia</taxon>
    </lineage>
</organism>
<evidence type="ECO:0000259" key="2">
    <source>
        <dbReference type="PROSITE" id="PS50102"/>
    </source>
</evidence>
<dbReference type="GO" id="GO:0003723">
    <property type="term" value="F:RNA binding"/>
    <property type="evidence" value="ECO:0007669"/>
    <property type="project" value="UniProtKB-UniRule"/>
</dbReference>
<evidence type="ECO:0000313" key="3">
    <source>
        <dbReference type="EMBL" id="KAK2654770.1"/>
    </source>
</evidence>
<dbReference type="SUPFAM" id="SSF54928">
    <property type="entry name" value="RNA-binding domain, RBD"/>
    <property type="match status" value="1"/>
</dbReference>
<keyword evidence="1" id="KW-0694">RNA-binding</keyword>
<proteinExistence type="predicted"/>
<dbReference type="Pfam" id="PF00076">
    <property type="entry name" value="RRM_1"/>
    <property type="match status" value="1"/>
</dbReference>
<keyword evidence="4" id="KW-1185">Reference proteome</keyword>
<dbReference type="CDD" id="cd00590">
    <property type="entry name" value="RRM_SF"/>
    <property type="match status" value="1"/>
</dbReference>
<dbReference type="EMBL" id="JANJYI010000004">
    <property type="protein sequence ID" value="KAK2654770.1"/>
    <property type="molecule type" value="Genomic_DNA"/>
</dbReference>
<evidence type="ECO:0000313" key="4">
    <source>
        <dbReference type="Proteomes" id="UP001280121"/>
    </source>
</evidence>